<evidence type="ECO:0000256" key="7">
    <source>
        <dbReference type="ARBA" id="ARBA00023136"/>
    </source>
</evidence>
<evidence type="ECO:0000256" key="3">
    <source>
        <dbReference type="ARBA" id="ARBA00022475"/>
    </source>
</evidence>
<evidence type="ECO:0000256" key="6">
    <source>
        <dbReference type="ARBA" id="ARBA00023065"/>
    </source>
</evidence>
<keyword evidence="2" id="KW-0813">Transport</keyword>
<sequence length="433" mass="48440">MASRLLLKHPLRYPGSSIIFRHRAVPPFSGSGGGGGGGGGSEVACKLGSRASASWPRSGHLLRMDSRHREGGKRSLAVDAIAQAATAAAKEDDMVYRKTIYDHEDWNRHRCNRRHMRHMLAIATSRVVAGLLPPVVRLTMVASVIVLYNIFLTGYFPCVGILHVSSLPFQLAAPALALLLVFRTNASYGRYDEARKSWATIASRSRDMARQAVTFFRHPADASLLHHLLQHLIALPYCVKDHLTREDDLRKELTDIVKVEDDDLTAIMSSTHRPNYVLQAMSYIVHSSRISDMQKAVLDSNIVSLQDQVVGCERLFTTPIPLCYTRLTSRILVVWHLLLPLALWDQCTWITIPATFLSAAALFCIEEVGVLIEEPFSILPLSTISNTIRSNVVTILQQHQEWSILRNGLTVFMESPARTNLVDKVCNVRHIYY</sequence>
<organism evidence="9 10">
    <name type="scientific">Ceratopteris richardii</name>
    <name type="common">Triangle waterfern</name>
    <dbReference type="NCBI Taxonomy" id="49495"/>
    <lineage>
        <taxon>Eukaryota</taxon>
        <taxon>Viridiplantae</taxon>
        <taxon>Streptophyta</taxon>
        <taxon>Embryophyta</taxon>
        <taxon>Tracheophyta</taxon>
        <taxon>Polypodiopsida</taxon>
        <taxon>Polypodiidae</taxon>
        <taxon>Polypodiales</taxon>
        <taxon>Pteridineae</taxon>
        <taxon>Pteridaceae</taxon>
        <taxon>Parkerioideae</taxon>
        <taxon>Ceratopteris</taxon>
    </lineage>
</organism>
<protein>
    <submittedName>
        <fullName evidence="9">Uncharacterized protein</fullName>
    </submittedName>
</protein>
<evidence type="ECO:0000313" key="10">
    <source>
        <dbReference type="Proteomes" id="UP000825935"/>
    </source>
</evidence>
<accession>A0A8T2QIB6</accession>
<evidence type="ECO:0000256" key="5">
    <source>
        <dbReference type="ARBA" id="ARBA00022989"/>
    </source>
</evidence>
<comment type="caution">
    <text evidence="9">The sequence shown here is derived from an EMBL/GenBank/DDBJ whole genome shotgun (WGS) entry which is preliminary data.</text>
</comment>
<evidence type="ECO:0000256" key="1">
    <source>
        <dbReference type="ARBA" id="ARBA00004651"/>
    </source>
</evidence>
<dbReference type="Pfam" id="PF25539">
    <property type="entry name" value="Bestrophin_2"/>
    <property type="match status" value="1"/>
</dbReference>
<dbReference type="AlphaFoldDB" id="A0A8T2QIB6"/>
<evidence type="ECO:0000256" key="2">
    <source>
        <dbReference type="ARBA" id="ARBA00022448"/>
    </source>
</evidence>
<evidence type="ECO:0000313" key="9">
    <source>
        <dbReference type="EMBL" id="KAH7283265.1"/>
    </source>
</evidence>
<dbReference type="OrthoDB" id="1368at2759"/>
<feature type="transmembrane region" description="Helical" evidence="8">
    <location>
        <begin position="154"/>
        <end position="182"/>
    </location>
</feature>
<proteinExistence type="predicted"/>
<feature type="transmembrane region" description="Helical" evidence="8">
    <location>
        <begin position="120"/>
        <end position="148"/>
    </location>
</feature>
<keyword evidence="3" id="KW-1003">Cell membrane</keyword>
<evidence type="ECO:0000256" key="8">
    <source>
        <dbReference type="SAM" id="Phobius"/>
    </source>
</evidence>
<dbReference type="Proteomes" id="UP000825935">
    <property type="component" value="Chromosome 35"/>
</dbReference>
<gene>
    <name evidence="9" type="ORF">KP509_35G069400</name>
</gene>
<dbReference type="EMBL" id="CM035440">
    <property type="protein sequence ID" value="KAH7283265.1"/>
    <property type="molecule type" value="Genomic_DNA"/>
</dbReference>
<keyword evidence="5 8" id="KW-1133">Transmembrane helix</keyword>
<dbReference type="OMA" id="WGVVPVC"/>
<evidence type="ECO:0000256" key="4">
    <source>
        <dbReference type="ARBA" id="ARBA00022692"/>
    </source>
</evidence>
<dbReference type="InterPro" id="IPR044669">
    <property type="entry name" value="YneE/VCCN1/2-like"/>
</dbReference>
<keyword evidence="4 8" id="KW-0812">Transmembrane</keyword>
<keyword evidence="6" id="KW-0406">Ion transport</keyword>
<keyword evidence="10" id="KW-1185">Reference proteome</keyword>
<dbReference type="PANTHER" id="PTHR33281:SF19">
    <property type="entry name" value="VOLTAGE-DEPENDENT ANION CHANNEL-FORMING PROTEIN YNEE"/>
    <property type="match status" value="1"/>
</dbReference>
<reference evidence="9" key="1">
    <citation type="submission" date="2021-08" db="EMBL/GenBank/DDBJ databases">
        <title>WGS assembly of Ceratopteris richardii.</title>
        <authorList>
            <person name="Marchant D.B."/>
            <person name="Chen G."/>
            <person name="Jenkins J."/>
            <person name="Shu S."/>
            <person name="Leebens-Mack J."/>
            <person name="Grimwood J."/>
            <person name="Schmutz J."/>
            <person name="Soltis P."/>
            <person name="Soltis D."/>
            <person name="Chen Z.-H."/>
        </authorList>
    </citation>
    <scope>NUCLEOTIDE SEQUENCE</scope>
    <source>
        <strain evidence="9">Whitten #5841</strain>
        <tissue evidence="9">Leaf</tissue>
    </source>
</reference>
<dbReference type="PANTHER" id="PTHR33281">
    <property type="entry name" value="UPF0187 PROTEIN YNEE"/>
    <property type="match status" value="1"/>
</dbReference>
<keyword evidence="7 8" id="KW-0472">Membrane</keyword>
<dbReference type="GO" id="GO:0005254">
    <property type="term" value="F:chloride channel activity"/>
    <property type="evidence" value="ECO:0007669"/>
    <property type="project" value="InterPro"/>
</dbReference>
<dbReference type="GO" id="GO:0005886">
    <property type="term" value="C:plasma membrane"/>
    <property type="evidence" value="ECO:0007669"/>
    <property type="project" value="UniProtKB-SubCell"/>
</dbReference>
<name>A0A8T2QIB6_CERRI</name>
<comment type="subcellular location">
    <subcellularLocation>
        <location evidence="1">Cell membrane</location>
        <topology evidence="1">Multi-pass membrane protein</topology>
    </subcellularLocation>
</comment>